<sequence>MEQLKVIGTEDDVLVLVTESGDRFSLAVDDVLRVELRKARREREADANVVRPSPREVQMHIRAGMSAQEVAELLGARVEDVARFEGPVLAEREHIVSQALAVPVLLGADIDPDVHPTFGGAVRAKLGEAGAVGERWTSWKEPTGWVVKLEFTANQVDHDARWGFDPRRSTLSPLNSDAIQLSRQGSLPEGLIPRLRALDSAPAKDDSRFDSGAFGPRRLPDADLESPDIREPVAPAVQEAAMKRADSTAVTSSETADLLEALRRRRGQREPLPGADEADAPRPQAPVALFDALEPGYEESPPEPTAVQSGIENEAVNEGPGRRKGRTSMPSWDEIVFGARTDD</sequence>
<dbReference type="Pfam" id="PF11268">
    <property type="entry name" value="DUF3071"/>
    <property type="match status" value="1"/>
</dbReference>
<evidence type="ECO:0000313" key="4">
    <source>
        <dbReference type="Proteomes" id="UP001500596"/>
    </source>
</evidence>
<organism evidence="3 4">
    <name type="scientific">Microbacterium lacus</name>
    <dbReference type="NCBI Taxonomy" id="415217"/>
    <lineage>
        <taxon>Bacteria</taxon>
        <taxon>Bacillati</taxon>
        <taxon>Actinomycetota</taxon>
        <taxon>Actinomycetes</taxon>
        <taxon>Micrococcales</taxon>
        <taxon>Microbacteriaceae</taxon>
        <taxon>Microbacterium</taxon>
    </lineage>
</organism>
<dbReference type="EMBL" id="BAAAPK010000001">
    <property type="protein sequence ID" value="GAA1674081.1"/>
    <property type="molecule type" value="Genomic_DNA"/>
</dbReference>
<proteinExistence type="predicted"/>
<dbReference type="InterPro" id="IPR047682">
    <property type="entry name" value="SepH-like"/>
</dbReference>
<feature type="domain" description="DUF3071" evidence="2">
    <location>
        <begin position="1"/>
        <end position="164"/>
    </location>
</feature>
<evidence type="ECO:0000259" key="2">
    <source>
        <dbReference type="Pfam" id="PF11268"/>
    </source>
</evidence>
<comment type="caution">
    <text evidence="3">The sequence shown here is derived from an EMBL/GenBank/DDBJ whole genome shotgun (WGS) entry which is preliminary data.</text>
</comment>
<evidence type="ECO:0000313" key="3">
    <source>
        <dbReference type="EMBL" id="GAA1674081.1"/>
    </source>
</evidence>
<accession>A0ABN2GN89</accession>
<feature type="region of interest" description="Disordered" evidence="1">
    <location>
        <begin position="198"/>
        <end position="230"/>
    </location>
</feature>
<protein>
    <submittedName>
        <fullName evidence="3">Septation protein SepH</fullName>
    </submittedName>
</protein>
<dbReference type="Proteomes" id="UP001500596">
    <property type="component" value="Unassembled WGS sequence"/>
</dbReference>
<dbReference type="NCBIfam" id="NF040712">
    <property type="entry name" value="SepH"/>
    <property type="match status" value="1"/>
</dbReference>
<name>A0ABN2GN89_9MICO</name>
<feature type="region of interest" description="Disordered" evidence="1">
    <location>
        <begin position="264"/>
        <end position="343"/>
    </location>
</feature>
<dbReference type="RefSeq" id="WP_344053655.1">
    <property type="nucleotide sequence ID" value="NZ_BAAAPK010000001.1"/>
</dbReference>
<evidence type="ECO:0000256" key="1">
    <source>
        <dbReference type="SAM" id="MobiDB-lite"/>
    </source>
</evidence>
<gene>
    <name evidence="3" type="primary">sepH</name>
    <name evidence="3" type="ORF">GCM10009807_17690</name>
</gene>
<dbReference type="InterPro" id="IPR021421">
    <property type="entry name" value="DUF3071"/>
</dbReference>
<keyword evidence="4" id="KW-1185">Reference proteome</keyword>
<reference evidence="3 4" key="1">
    <citation type="journal article" date="2019" name="Int. J. Syst. Evol. Microbiol.">
        <title>The Global Catalogue of Microorganisms (GCM) 10K type strain sequencing project: providing services to taxonomists for standard genome sequencing and annotation.</title>
        <authorList>
            <consortium name="The Broad Institute Genomics Platform"/>
            <consortium name="The Broad Institute Genome Sequencing Center for Infectious Disease"/>
            <person name="Wu L."/>
            <person name="Ma J."/>
        </authorList>
    </citation>
    <scope>NUCLEOTIDE SEQUENCE [LARGE SCALE GENOMIC DNA]</scope>
    <source>
        <strain evidence="3 4">JCM 15575</strain>
    </source>
</reference>